<dbReference type="Pfam" id="PF00072">
    <property type="entry name" value="Response_reg"/>
    <property type="match status" value="1"/>
</dbReference>
<dbReference type="SMART" id="SM00448">
    <property type="entry name" value="REC"/>
    <property type="match status" value="1"/>
</dbReference>
<dbReference type="Proteomes" id="UP000319627">
    <property type="component" value="Unassembled WGS sequence"/>
</dbReference>
<dbReference type="SUPFAM" id="SSF52172">
    <property type="entry name" value="CheY-like"/>
    <property type="match status" value="1"/>
</dbReference>
<evidence type="ECO:0000259" key="2">
    <source>
        <dbReference type="PROSITE" id="PS50110"/>
    </source>
</evidence>
<dbReference type="RefSeq" id="WP_144570410.1">
    <property type="nucleotide sequence ID" value="NZ_VLKG01000002.1"/>
</dbReference>
<keyword evidence="5" id="KW-1185">Reference proteome</keyword>
<dbReference type="CDD" id="cd00077">
    <property type="entry name" value="HDc"/>
    <property type="match status" value="1"/>
</dbReference>
<sequence>MTTLIQKHRPRLLLVDDDREVLNRLCHLLRNQPYDLATATDGTHALALFNEMPFDLVLADAHMQGMDGPTLLTQIHNQNPDTIRILLTAHPELNMLVTALNEGHIYHFVHKPWDDNELLLTLRQAIAHQDIERERQALLETVQVRNQELNELNTHLEQRVAARTAELQQTADMLDLAYEELRHSYVTSTEVFSLLINQRVPVEKQTNKEVIGLTRAFCQHLKLDEGQTQDIVMAAALYNIGKLSWPDALLEMPSDTLYKKSRDMFRAYPGRSESLFMALEPLQDARAMIRHHQERWDGKGFPDNIKETEIPFGSRLIKLVIDFIELQKGLVLERQFNQDEALLLMRKFSGKIYDPDLIEPFVTVCTQIVPSLCVNDPDVKVFNTHQLKPGMKLARSLNADSGLLLLNEGKVLTALIIERLIAFEAAEKTQYSLFVREPAFVSEIVNS</sequence>
<dbReference type="PANTHER" id="PTHR45228:SF8">
    <property type="entry name" value="TWO-COMPONENT RESPONSE REGULATOR-RELATED"/>
    <property type="match status" value="1"/>
</dbReference>
<dbReference type="PANTHER" id="PTHR45228">
    <property type="entry name" value="CYCLIC DI-GMP PHOSPHODIESTERASE TM_0186-RELATED"/>
    <property type="match status" value="1"/>
</dbReference>
<protein>
    <submittedName>
        <fullName evidence="4">Response regulator RpfG family c-di-GMP phosphodiesterase</fullName>
    </submittedName>
</protein>
<dbReference type="PROSITE" id="PS50110">
    <property type="entry name" value="RESPONSE_REGULATORY"/>
    <property type="match status" value="1"/>
</dbReference>
<gene>
    <name evidence="4" type="ORF">LX59_00663</name>
</gene>
<dbReference type="Pfam" id="PF13487">
    <property type="entry name" value="HD_5"/>
    <property type="match status" value="1"/>
</dbReference>
<accession>A0A562J088</accession>
<comment type="caution">
    <text evidence="4">The sequence shown here is derived from an EMBL/GenBank/DDBJ whole genome shotgun (WGS) entry which is preliminary data.</text>
</comment>
<dbReference type="InterPro" id="IPR001789">
    <property type="entry name" value="Sig_transdc_resp-reg_receiver"/>
</dbReference>
<dbReference type="EMBL" id="VLKG01000002">
    <property type="protein sequence ID" value="TWH76618.1"/>
    <property type="molecule type" value="Genomic_DNA"/>
</dbReference>
<dbReference type="InterPro" id="IPR011006">
    <property type="entry name" value="CheY-like_superfamily"/>
</dbReference>
<evidence type="ECO:0000256" key="1">
    <source>
        <dbReference type="PROSITE-ProRule" id="PRU00169"/>
    </source>
</evidence>
<reference evidence="4 5" key="1">
    <citation type="submission" date="2019-07" db="EMBL/GenBank/DDBJ databases">
        <title>Genomic Encyclopedia of Type Strains, Phase I: the one thousand microbial genomes (KMG-I) project.</title>
        <authorList>
            <person name="Kyrpides N."/>
        </authorList>
    </citation>
    <scope>NUCLEOTIDE SEQUENCE [LARGE SCALE GENOMIC DNA]</scope>
    <source>
        <strain evidence="4 5">DSM 375</strain>
    </source>
</reference>
<dbReference type="InterPro" id="IPR052020">
    <property type="entry name" value="Cyclic_di-GMP/3'3'-cGAMP_PDE"/>
</dbReference>
<dbReference type="AlphaFoldDB" id="A0A562J088"/>
<dbReference type="Gene3D" id="3.40.50.2300">
    <property type="match status" value="1"/>
</dbReference>
<dbReference type="GO" id="GO:0008081">
    <property type="term" value="F:phosphoric diester hydrolase activity"/>
    <property type="evidence" value="ECO:0007669"/>
    <property type="project" value="UniProtKB-ARBA"/>
</dbReference>
<dbReference type="PROSITE" id="PS51832">
    <property type="entry name" value="HD_GYP"/>
    <property type="match status" value="1"/>
</dbReference>
<proteinExistence type="predicted"/>
<evidence type="ECO:0000259" key="3">
    <source>
        <dbReference type="PROSITE" id="PS51832"/>
    </source>
</evidence>
<dbReference type="InterPro" id="IPR003607">
    <property type="entry name" value="HD/PDEase_dom"/>
</dbReference>
<dbReference type="Gene3D" id="1.10.3210.10">
    <property type="entry name" value="Hypothetical protein af1432"/>
    <property type="match status" value="1"/>
</dbReference>
<dbReference type="InterPro" id="IPR037522">
    <property type="entry name" value="HD_GYP_dom"/>
</dbReference>
<evidence type="ECO:0000313" key="5">
    <source>
        <dbReference type="Proteomes" id="UP000319627"/>
    </source>
</evidence>
<name>A0A562J088_9GAMM</name>
<evidence type="ECO:0000313" key="4">
    <source>
        <dbReference type="EMBL" id="TWH76618.1"/>
    </source>
</evidence>
<feature type="domain" description="HD-GYP" evidence="3">
    <location>
        <begin position="181"/>
        <end position="377"/>
    </location>
</feature>
<feature type="domain" description="Response regulatory" evidence="2">
    <location>
        <begin position="11"/>
        <end position="126"/>
    </location>
</feature>
<dbReference type="SUPFAM" id="SSF109604">
    <property type="entry name" value="HD-domain/PDEase-like"/>
    <property type="match status" value="1"/>
</dbReference>
<dbReference type="OrthoDB" id="9802066at2"/>
<keyword evidence="1" id="KW-0597">Phosphoprotein</keyword>
<dbReference type="CDD" id="cd17569">
    <property type="entry name" value="REC_HupR-like"/>
    <property type="match status" value="1"/>
</dbReference>
<feature type="modified residue" description="4-aspartylphosphate" evidence="1">
    <location>
        <position position="60"/>
    </location>
</feature>
<organism evidence="4 5">
    <name type="scientific">Azomonas agilis</name>
    <dbReference type="NCBI Taxonomy" id="116849"/>
    <lineage>
        <taxon>Bacteria</taxon>
        <taxon>Pseudomonadati</taxon>
        <taxon>Pseudomonadota</taxon>
        <taxon>Gammaproteobacteria</taxon>
        <taxon>Pseudomonadales</taxon>
        <taxon>Pseudomonadaceae</taxon>
        <taxon>Azomonas</taxon>
    </lineage>
</organism>
<dbReference type="GO" id="GO:0000160">
    <property type="term" value="P:phosphorelay signal transduction system"/>
    <property type="evidence" value="ECO:0007669"/>
    <property type="project" value="InterPro"/>
</dbReference>